<name>A0AAW0WLC2_CHEQU</name>
<feature type="non-terminal residue" evidence="2">
    <location>
        <position position="182"/>
    </location>
</feature>
<feature type="transmembrane region" description="Helical" evidence="1">
    <location>
        <begin position="34"/>
        <end position="56"/>
    </location>
</feature>
<protein>
    <submittedName>
        <fullName evidence="2">Uncharacterized protein</fullName>
    </submittedName>
</protein>
<dbReference type="Proteomes" id="UP001445076">
    <property type="component" value="Unassembled WGS sequence"/>
</dbReference>
<dbReference type="EMBL" id="JARKIK010000077">
    <property type="protein sequence ID" value="KAK8727004.1"/>
    <property type="molecule type" value="Genomic_DNA"/>
</dbReference>
<gene>
    <name evidence="2" type="ORF">OTU49_009875</name>
</gene>
<evidence type="ECO:0000313" key="2">
    <source>
        <dbReference type="EMBL" id="KAK8727004.1"/>
    </source>
</evidence>
<comment type="caution">
    <text evidence="2">The sequence shown here is derived from an EMBL/GenBank/DDBJ whole genome shotgun (WGS) entry which is preliminary data.</text>
</comment>
<accession>A0AAW0WLC2</accession>
<reference evidence="2 3" key="1">
    <citation type="journal article" date="2024" name="BMC Genomics">
        <title>Genome assembly of redclaw crayfish (Cherax quadricarinatus) provides insights into its immune adaptation and hypoxia tolerance.</title>
        <authorList>
            <person name="Liu Z."/>
            <person name="Zheng J."/>
            <person name="Li H."/>
            <person name="Fang K."/>
            <person name="Wang S."/>
            <person name="He J."/>
            <person name="Zhou D."/>
            <person name="Weng S."/>
            <person name="Chi M."/>
            <person name="Gu Z."/>
            <person name="He J."/>
            <person name="Li F."/>
            <person name="Wang M."/>
        </authorList>
    </citation>
    <scope>NUCLEOTIDE SEQUENCE [LARGE SCALE GENOMIC DNA]</scope>
    <source>
        <strain evidence="2">ZL_2023a</strain>
    </source>
</reference>
<dbReference type="AlphaFoldDB" id="A0AAW0WLC2"/>
<sequence length="182" mass="20349">MLESASGDAGRGWETLGDAGRDREERYFFVNPSYPLALTFLLFMPLSIALPTLAPVNGRSFGILKDPEVRAEDLYWDPAYIGSLSRLSTYFDHLELPVLSCQERLICELTADPDTFFPISQIFMKEIRLTKGPVNTTTDCLMFRYVSAAGAGLISPREKCASTYPRCQLPAVRVINMAVLRL</sequence>
<evidence type="ECO:0000256" key="1">
    <source>
        <dbReference type="SAM" id="Phobius"/>
    </source>
</evidence>
<organism evidence="2 3">
    <name type="scientific">Cherax quadricarinatus</name>
    <name type="common">Australian red claw crayfish</name>
    <dbReference type="NCBI Taxonomy" id="27406"/>
    <lineage>
        <taxon>Eukaryota</taxon>
        <taxon>Metazoa</taxon>
        <taxon>Ecdysozoa</taxon>
        <taxon>Arthropoda</taxon>
        <taxon>Crustacea</taxon>
        <taxon>Multicrustacea</taxon>
        <taxon>Malacostraca</taxon>
        <taxon>Eumalacostraca</taxon>
        <taxon>Eucarida</taxon>
        <taxon>Decapoda</taxon>
        <taxon>Pleocyemata</taxon>
        <taxon>Astacidea</taxon>
        <taxon>Parastacoidea</taxon>
        <taxon>Parastacidae</taxon>
        <taxon>Cherax</taxon>
    </lineage>
</organism>
<keyword evidence="1" id="KW-0472">Membrane</keyword>
<evidence type="ECO:0000313" key="3">
    <source>
        <dbReference type="Proteomes" id="UP001445076"/>
    </source>
</evidence>
<keyword evidence="3" id="KW-1185">Reference proteome</keyword>
<proteinExistence type="predicted"/>
<keyword evidence="1" id="KW-1133">Transmembrane helix</keyword>
<keyword evidence="1" id="KW-0812">Transmembrane</keyword>